<feature type="domain" description="Immunoglobulin V-set" evidence="4">
    <location>
        <begin position="35"/>
        <end position="121"/>
    </location>
</feature>
<evidence type="ECO:0000313" key="5">
    <source>
        <dbReference type="EMBL" id="VCW97785.1"/>
    </source>
</evidence>
<dbReference type="InterPro" id="IPR013106">
    <property type="entry name" value="Ig_V-set"/>
</dbReference>
<organism evidence="5 6">
    <name type="scientific">Gulo gulo</name>
    <name type="common">Wolverine</name>
    <name type="synonym">Gluton</name>
    <dbReference type="NCBI Taxonomy" id="48420"/>
    <lineage>
        <taxon>Eukaryota</taxon>
        <taxon>Metazoa</taxon>
        <taxon>Chordata</taxon>
        <taxon>Craniata</taxon>
        <taxon>Vertebrata</taxon>
        <taxon>Euteleostomi</taxon>
        <taxon>Mammalia</taxon>
        <taxon>Eutheria</taxon>
        <taxon>Laurasiatheria</taxon>
        <taxon>Carnivora</taxon>
        <taxon>Caniformia</taxon>
        <taxon>Musteloidea</taxon>
        <taxon>Mustelidae</taxon>
        <taxon>Guloninae</taxon>
        <taxon>Gulo</taxon>
    </lineage>
</organism>
<evidence type="ECO:0000256" key="2">
    <source>
        <dbReference type="ARBA" id="ARBA00022859"/>
    </source>
</evidence>
<dbReference type="GO" id="GO:0007166">
    <property type="term" value="P:cell surface receptor signaling pathway"/>
    <property type="evidence" value="ECO:0007669"/>
    <property type="project" value="TreeGrafter"/>
</dbReference>
<accession>A0A9X9LWI6</accession>
<gene>
    <name evidence="5" type="ORF">BN2614_LOCUS8</name>
</gene>
<dbReference type="GO" id="GO:0002376">
    <property type="term" value="P:immune system process"/>
    <property type="evidence" value="ECO:0007669"/>
    <property type="project" value="UniProtKB-KW"/>
</dbReference>
<dbReference type="PANTHER" id="PTHR23268">
    <property type="entry name" value="T-CELL RECEPTOR BETA CHAIN"/>
    <property type="match status" value="1"/>
</dbReference>
<evidence type="ECO:0000259" key="4">
    <source>
        <dbReference type="Pfam" id="PF07686"/>
    </source>
</evidence>
<dbReference type="InterPro" id="IPR013783">
    <property type="entry name" value="Ig-like_fold"/>
</dbReference>
<evidence type="ECO:0000256" key="1">
    <source>
        <dbReference type="ARBA" id="ARBA00022729"/>
    </source>
</evidence>
<feature type="chain" id="PRO_5040982288" description="Immunoglobulin V-set domain-containing protein" evidence="3">
    <location>
        <begin position="32"/>
        <end position="143"/>
    </location>
</feature>
<keyword evidence="1 3" id="KW-0732">Signal</keyword>
<dbReference type="SUPFAM" id="SSF48726">
    <property type="entry name" value="Immunoglobulin"/>
    <property type="match status" value="1"/>
</dbReference>
<sequence length="143" mass="16198">MHRPVLPGSARGTQLLCWVSLCLLGAGHMDAGITQSPRNKIARREKEVTLRCHQTENYDYMYWYRQDLGHGLRLIYYSINSGNPQKGEVSDGYNISRPITEEFYLIPPSVTSSQTSVYFCANSYPTALHSCLLFAQKGSWTES</sequence>
<dbReference type="Proteomes" id="UP000269945">
    <property type="component" value="Unassembled WGS sequence"/>
</dbReference>
<dbReference type="GO" id="GO:0005886">
    <property type="term" value="C:plasma membrane"/>
    <property type="evidence" value="ECO:0007669"/>
    <property type="project" value="TreeGrafter"/>
</dbReference>
<dbReference type="Gene3D" id="2.60.40.10">
    <property type="entry name" value="Immunoglobulins"/>
    <property type="match status" value="1"/>
</dbReference>
<keyword evidence="6" id="KW-1185">Reference proteome</keyword>
<comment type="caution">
    <text evidence="5">The sequence shown here is derived from an EMBL/GenBank/DDBJ whole genome shotgun (WGS) entry which is preliminary data.</text>
</comment>
<feature type="signal peptide" evidence="3">
    <location>
        <begin position="1"/>
        <end position="31"/>
    </location>
</feature>
<name>A0A9X9LWI6_GULGU</name>
<dbReference type="EMBL" id="CYRY02023056">
    <property type="protein sequence ID" value="VCW97785.1"/>
    <property type="molecule type" value="Genomic_DNA"/>
</dbReference>
<dbReference type="Pfam" id="PF07686">
    <property type="entry name" value="V-set"/>
    <property type="match status" value="1"/>
</dbReference>
<keyword evidence="2" id="KW-0391">Immunity</keyword>
<dbReference type="PANTHER" id="PTHR23268:SF42">
    <property type="entry name" value="T CELL RECEPTOR BETA VARIABLE 10-1-RELATED"/>
    <property type="match status" value="1"/>
</dbReference>
<dbReference type="InterPro" id="IPR050413">
    <property type="entry name" value="TCR_beta_variable"/>
</dbReference>
<dbReference type="InterPro" id="IPR036179">
    <property type="entry name" value="Ig-like_dom_sf"/>
</dbReference>
<protein>
    <recommendedName>
        <fullName evidence="4">Immunoglobulin V-set domain-containing protein</fullName>
    </recommendedName>
</protein>
<reference evidence="5 6" key="1">
    <citation type="submission" date="2018-10" db="EMBL/GenBank/DDBJ databases">
        <authorList>
            <person name="Ekblom R."/>
            <person name="Jareborg N."/>
        </authorList>
    </citation>
    <scope>NUCLEOTIDE SEQUENCE [LARGE SCALE GENOMIC DNA]</scope>
    <source>
        <tissue evidence="5">Muscle</tissue>
    </source>
</reference>
<dbReference type="AlphaFoldDB" id="A0A9X9LWI6"/>
<evidence type="ECO:0000313" key="6">
    <source>
        <dbReference type="Proteomes" id="UP000269945"/>
    </source>
</evidence>
<feature type="non-terminal residue" evidence="5">
    <location>
        <position position="143"/>
    </location>
</feature>
<evidence type="ECO:0000256" key="3">
    <source>
        <dbReference type="SAM" id="SignalP"/>
    </source>
</evidence>
<proteinExistence type="predicted"/>